<feature type="binding site" evidence="7">
    <location>
        <begin position="306"/>
        <end position="308"/>
    </location>
    <ligand>
        <name>substrate</name>
    </ligand>
</feature>
<feature type="binding site" evidence="7">
    <location>
        <position position="226"/>
    </location>
    <ligand>
        <name>substrate</name>
    </ligand>
</feature>
<feature type="binding site" evidence="7">
    <location>
        <begin position="218"/>
        <end position="219"/>
    </location>
    <ligand>
        <name>substrate</name>
    </ligand>
</feature>
<dbReference type="NCBIfam" id="TIGR00221">
    <property type="entry name" value="nagA"/>
    <property type="match status" value="1"/>
</dbReference>
<dbReference type="SUPFAM" id="SSF51556">
    <property type="entry name" value="Metallo-dependent hydrolases"/>
    <property type="match status" value="1"/>
</dbReference>
<comment type="cofactor">
    <cofactor evidence="8">
        <name>a divalent metal cation</name>
        <dbReference type="ChEBI" id="CHEBI:60240"/>
    </cofactor>
    <text evidence="8">Binds 1 divalent metal cation per subunit.</text>
</comment>
<evidence type="ECO:0000256" key="1">
    <source>
        <dbReference type="ARBA" id="ARBA00010716"/>
    </source>
</evidence>
<feature type="binding site" evidence="8">
    <location>
        <position position="194"/>
    </location>
    <ligand>
        <name>Zn(2+)</name>
        <dbReference type="ChEBI" id="CHEBI:29105"/>
    </ligand>
</feature>
<dbReference type="CDD" id="cd00854">
    <property type="entry name" value="NagA"/>
    <property type="match status" value="1"/>
</dbReference>
<evidence type="ECO:0000256" key="4">
    <source>
        <dbReference type="ARBA" id="ARBA00023277"/>
    </source>
</evidence>
<dbReference type="Gene3D" id="3.20.20.140">
    <property type="entry name" value="Metal-dependent hydrolases"/>
    <property type="match status" value="1"/>
</dbReference>
<evidence type="ECO:0000256" key="7">
    <source>
        <dbReference type="PIRSR" id="PIRSR038994-2"/>
    </source>
</evidence>
<feature type="binding site" evidence="7">
    <location>
        <position position="141"/>
    </location>
    <ligand>
        <name>substrate</name>
    </ligand>
</feature>
<evidence type="ECO:0000313" key="11">
    <source>
        <dbReference type="Proteomes" id="UP000601768"/>
    </source>
</evidence>
<keyword evidence="3 5" id="KW-0378">Hydrolase</keyword>
<dbReference type="Gene3D" id="2.30.40.10">
    <property type="entry name" value="Urease, subunit C, domain 1"/>
    <property type="match status" value="1"/>
</dbReference>
<dbReference type="GO" id="GO:0008448">
    <property type="term" value="F:N-acetylglucosamine-6-phosphate deacetylase activity"/>
    <property type="evidence" value="ECO:0007669"/>
    <property type="project" value="UniProtKB-UniRule"/>
</dbReference>
<keyword evidence="11" id="KW-1185">Reference proteome</keyword>
<dbReference type="PANTHER" id="PTHR11113">
    <property type="entry name" value="N-ACETYLGLUCOSAMINE-6-PHOSPHATE DEACETYLASE"/>
    <property type="match status" value="1"/>
</dbReference>
<reference evidence="10" key="1">
    <citation type="journal article" date="2018" name="Int. J. Syst. Evol. Microbiol.">
        <title>Neptunicella marina gen. nov., sp. nov., isolated from surface seawater.</title>
        <authorList>
            <person name="Liu X."/>
            <person name="Lai Q."/>
            <person name="Du Y."/>
            <person name="Zhang X."/>
            <person name="Liu Z."/>
            <person name="Sun F."/>
            <person name="Shao Z."/>
        </authorList>
    </citation>
    <scope>NUCLEOTIDE SEQUENCE</scope>
    <source>
        <strain evidence="10">S27-2</strain>
    </source>
</reference>
<dbReference type="InterPro" id="IPR003764">
    <property type="entry name" value="GlcNAc_6-P_deAcase"/>
</dbReference>
<dbReference type="InterPro" id="IPR006680">
    <property type="entry name" value="Amidohydro-rel"/>
</dbReference>
<dbReference type="AlphaFoldDB" id="A0A8J6IU50"/>
<evidence type="ECO:0000256" key="5">
    <source>
        <dbReference type="PIRNR" id="PIRNR038994"/>
    </source>
</evidence>
<reference evidence="10" key="2">
    <citation type="submission" date="2020-08" db="EMBL/GenBank/DDBJ databases">
        <authorList>
            <person name="Lai Q."/>
        </authorList>
    </citation>
    <scope>NUCLEOTIDE SEQUENCE</scope>
    <source>
        <strain evidence="10">S27-2</strain>
    </source>
</reference>
<dbReference type="GO" id="GO:0006046">
    <property type="term" value="P:N-acetylglucosamine catabolic process"/>
    <property type="evidence" value="ECO:0007669"/>
    <property type="project" value="TreeGrafter"/>
</dbReference>
<proteinExistence type="inferred from homology"/>
<comment type="catalytic activity">
    <reaction evidence="5">
        <text>N-acetyl-D-glucosamine 6-phosphate + H2O = D-glucosamine 6-phosphate + acetate</text>
        <dbReference type="Rhea" id="RHEA:22936"/>
        <dbReference type="ChEBI" id="CHEBI:15377"/>
        <dbReference type="ChEBI" id="CHEBI:30089"/>
        <dbReference type="ChEBI" id="CHEBI:57513"/>
        <dbReference type="ChEBI" id="CHEBI:58725"/>
        <dbReference type="EC" id="3.5.1.25"/>
    </reaction>
</comment>
<name>A0A8J6IU50_9ALTE</name>
<protein>
    <recommendedName>
        <fullName evidence="5">N-acetylgalactosamine-6-phosphate deacetylase</fullName>
        <ecNumber evidence="5">3.5.1.25</ecNumber>
    </recommendedName>
    <alternativeName>
        <fullName evidence="5">N-acetylglucosamine-6-phosphate deacetylase</fullName>
    </alternativeName>
</protein>
<dbReference type="Proteomes" id="UP000601768">
    <property type="component" value="Unassembled WGS sequence"/>
</dbReference>
<dbReference type="InterPro" id="IPR032466">
    <property type="entry name" value="Metal_Hydrolase"/>
</dbReference>
<dbReference type="EC" id="3.5.1.25" evidence="5"/>
<keyword evidence="4 5" id="KW-0119">Carbohydrate metabolism</keyword>
<dbReference type="GO" id="GO:0046872">
    <property type="term" value="F:metal ion binding"/>
    <property type="evidence" value="ECO:0007669"/>
    <property type="project" value="UniProtKB-KW"/>
</dbReference>
<evidence type="ECO:0000256" key="6">
    <source>
        <dbReference type="PIRSR" id="PIRSR038994-1"/>
    </source>
</evidence>
<comment type="caution">
    <text evidence="10">The sequence shown here is derived from an EMBL/GenBank/DDBJ whole genome shotgun (WGS) entry which is preliminary data.</text>
</comment>
<evidence type="ECO:0000259" key="9">
    <source>
        <dbReference type="Pfam" id="PF01979"/>
    </source>
</evidence>
<dbReference type="InterPro" id="IPR011059">
    <property type="entry name" value="Metal-dep_hydrolase_composite"/>
</dbReference>
<feature type="binding site" evidence="8">
    <location>
        <position position="130"/>
    </location>
    <ligand>
        <name>Zn(2+)</name>
        <dbReference type="ChEBI" id="CHEBI:29105"/>
    </ligand>
</feature>
<dbReference type="PANTHER" id="PTHR11113:SF14">
    <property type="entry name" value="N-ACETYLGLUCOSAMINE-6-PHOSPHATE DEACETYLASE"/>
    <property type="match status" value="1"/>
</dbReference>
<accession>A0A8J6IU50</accession>
<feature type="domain" description="Amidohydrolase-related" evidence="9">
    <location>
        <begin position="52"/>
        <end position="367"/>
    </location>
</feature>
<keyword evidence="2 8" id="KW-0479">Metal-binding</keyword>
<evidence type="ECO:0000256" key="3">
    <source>
        <dbReference type="ARBA" id="ARBA00022801"/>
    </source>
</evidence>
<comment type="similarity">
    <text evidence="1 5">Belongs to the metallo-dependent hydrolases superfamily. NagA family.</text>
</comment>
<feature type="binding site" evidence="7">
    <location>
        <position position="250"/>
    </location>
    <ligand>
        <name>substrate</name>
    </ligand>
</feature>
<feature type="binding site" evidence="8">
    <location>
        <position position="215"/>
    </location>
    <ligand>
        <name>Zn(2+)</name>
        <dbReference type="ChEBI" id="CHEBI:29105"/>
    </ligand>
</feature>
<feature type="active site" description="Proton donor/acceptor" evidence="6">
    <location>
        <position position="273"/>
    </location>
</feature>
<dbReference type="SUPFAM" id="SSF51338">
    <property type="entry name" value="Composite domain of metallo-dependent hydrolases"/>
    <property type="match status" value="1"/>
</dbReference>
<dbReference type="Pfam" id="PF01979">
    <property type="entry name" value="Amidohydro_1"/>
    <property type="match status" value="1"/>
</dbReference>
<evidence type="ECO:0000256" key="2">
    <source>
        <dbReference type="ARBA" id="ARBA00022723"/>
    </source>
</evidence>
<gene>
    <name evidence="10" type="primary">nagA</name>
    <name evidence="10" type="ORF">H8B19_10845</name>
</gene>
<evidence type="ECO:0000313" key="10">
    <source>
        <dbReference type="EMBL" id="MBC3766379.1"/>
    </source>
</evidence>
<dbReference type="PIRSF" id="PIRSF038994">
    <property type="entry name" value="NagA"/>
    <property type="match status" value="1"/>
</dbReference>
<sequence length="378" mass="39970">MMQAITNATVFTGEKLLECTSVVFDHSGIIQVIPDADLPVDIPKITDFAGDYLVPGFIDLQVNGGGGVMFNSSPTRATIQTMVKAHNQFGTTGLFPTLITDNKDKMRLAISAVDEAIAAGDSGVLGIHLEGPFLNPLKKGAHDASKFSQIDDEAIELLCSLKHGKTIVTLAPELTDAQTITKLTERGVIVCAGHSNATYEQMVEAIMAGAQGFTHLFNAMSPFEGRAPGMVGAALLDKSSWFGIIADGHHVHPASLKLAVQAKQTGGAILVTDAMSTVGATDNSFELNNEIIYAKNGRCVNAAGSLAGSDLDMFSAIKNSMQFADISWQEAVRMASLYPAKACGMDKTCGVIQAGAKASFNRLSANFELRNSWINGAL</sequence>
<evidence type="ECO:0000256" key="8">
    <source>
        <dbReference type="PIRSR" id="PIRSR038994-3"/>
    </source>
</evidence>
<organism evidence="10 11">
    <name type="scientific">Neptunicella marina</name>
    <dbReference type="NCBI Taxonomy" id="2125989"/>
    <lineage>
        <taxon>Bacteria</taxon>
        <taxon>Pseudomonadati</taxon>
        <taxon>Pseudomonadota</taxon>
        <taxon>Gammaproteobacteria</taxon>
        <taxon>Alteromonadales</taxon>
        <taxon>Alteromonadaceae</taxon>
        <taxon>Neptunicella</taxon>
    </lineage>
</organism>
<dbReference type="FunFam" id="3.20.20.140:FF:000004">
    <property type="entry name" value="N-acetylglucosamine-6-phosphate deacetylase"/>
    <property type="match status" value="1"/>
</dbReference>
<dbReference type="EMBL" id="JACNEP010000007">
    <property type="protein sequence ID" value="MBC3766379.1"/>
    <property type="molecule type" value="Genomic_DNA"/>
</dbReference>